<dbReference type="InterPro" id="IPR006896">
    <property type="entry name" value="Sec23/24_trunk_dom"/>
</dbReference>
<evidence type="ECO:0000256" key="4">
    <source>
        <dbReference type="SAM" id="Phobius"/>
    </source>
</evidence>
<sequence>MHMYRIKVPDDFCWDPTTKSFGDPSNRPEIRYSTVEFIAPNEYMAVNLYLGYLYTFSEQLLINLDQLPGDDRTQVAFVCVDSSLHFFQFSSGNRRMPRELIMVCFYLLYNIVHYALHILSFRNLSSFKSWTVSSTEKKHRCEFIFAISTFKKIAFITIVFKSIRCFIEKLPVIFEKASSSSNCLGAALNIVQEMIAEVGGRISVFQSSIPNIGPGSLHPREDPNQRAANDVPNLGPATDFYKRLALECTGQQVALDLFMLNSQYSDLATLSEIAKFSTGCVYHFPNYHCLNDVVQVKRFEKILARYLTRKIGFEAVLRIRSSRGLALSAFYGNFFVRSTDLLALANVNPDSAIAVQINLEEKLSTSVCFQAALLYTSSKGDRRIRVHTICLPTTSDLGQVYRGLDLKAAISLLGKLGVDRSMAGAPLSDSREAIVNAVVDSLGAYMRTLGQGRATAVLAPRTGHLRLFPLYALAMLKHVCYLSSVKIPTSFCAGRSIKVDDRVAAMLMLRFCPLEQIMSEIYPQLYRLNEIDQVIYCCLLGFYHSFREYENPLSQRAHIFLKHVTALKFYLGPVIIVREDSALREVFVRRLINDRSESTHSYVEFLQHIKRELGQ</sequence>
<evidence type="ECO:0000256" key="1">
    <source>
        <dbReference type="ARBA" id="ARBA00004299"/>
    </source>
</evidence>
<dbReference type="InterPro" id="IPR036175">
    <property type="entry name" value="Sec23/24_helical_dom_sf"/>
</dbReference>
<dbReference type="GO" id="GO:0008270">
    <property type="term" value="F:zinc ion binding"/>
    <property type="evidence" value="ECO:0007669"/>
    <property type="project" value="TreeGrafter"/>
</dbReference>
<evidence type="ECO:0000313" key="8">
    <source>
        <dbReference type="Proteomes" id="UP000095283"/>
    </source>
</evidence>
<keyword evidence="3" id="KW-0968">Cytoplasmic vesicle</keyword>
<dbReference type="PANTHER" id="PTHR13803:SF39">
    <property type="entry name" value="SECRETORY 24AB, ISOFORM A"/>
    <property type="match status" value="1"/>
</dbReference>
<protein>
    <submittedName>
        <fullName evidence="9">Piwi domain-containing protein</fullName>
    </submittedName>
</protein>
<dbReference type="Pfam" id="PF04815">
    <property type="entry name" value="Sec23_helical"/>
    <property type="match status" value="1"/>
</dbReference>
<accession>A0A1I7XEE0</accession>
<dbReference type="AlphaFoldDB" id="A0A1I7XEE0"/>
<dbReference type="SUPFAM" id="SSF81811">
    <property type="entry name" value="Helical domain of Sec23/24"/>
    <property type="match status" value="1"/>
</dbReference>
<evidence type="ECO:0000259" key="5">
    <source>
        <dbReference type="Pfam" id="PF04811"/>
    </source>
</evidence>
<comment type="subcellular location">
    <subcellularLocation>
        <location evidence="1">Cytoplasmic vesicle</location>
        <location evidence="1">COPII-coated vesicle membrane</location>
        <topology evidence="1">Peripheral membrane protein</topology>
        <orientation evidence="1">Cytoplasmic side</orientation>
    </subcellularLocation>
    <subcellularLocation>
        <location evidence="2">Endoplasmic reticulum membrane</location>
        <topology evidence="2">Peripheral membrane protein</topology>
        <orientation evidence="2">Cytoplasmic side</orientation>
    </subcellularLocation>
</comment>
<dbReference type="SUPFAM" id="SSF81995">
    <property type="entry name" value="beta-sandwich domain of Sec23/24"/>
    <property type="match status" value="1"/>
</dbReference>
<dbReference type="InterPro" id="IPR050550">
    <property type="entry name" value="SEC23_SEC24_subfamily"/>
</dbReference>
<keyword evidence="8" id="KW-1185">Reference proteome</keyword>
<evidence type="ECO:0000259" key="6">
    <source>
        <dbReference type="Pfam" id="PF04815"/>
    </source>
</evidence>
<feature type="transmembrane region" description="Helical" evidence="4">
    <location>
        <begin position="100"/>
        <end position="119"/>
    </location>
</feature>
<organism evidence="8 9">
    <name type="scientific">Heterorhabditis bacteriophora</name>
    <name type="common">Entomopathogenic nematode worm</name>
    <dbReference type="NCBI Taxonomy" id="37862"/>
    <lineage>
        <taxon>Eukaryota</taxon>
        <taxon>Metazoa</taxon>
        <taxon>Ecdysozoa</taxon>
        <taxon>Nematoda</taxon>
        <taxon>Chromadorea</taxon>
        <taxon>Rhabditida</taxon>
        <taxon>Rhabditina</taxon>
        <taxon>Rhabditomorpha</taxon>
        <taxon>Strongyloidea</taxon>
        <taxon>Heterorhabditidae</taxon>
        <taxon>Heterorhabditis</taxon>
    </lineage>
</organism>
<keyword evidence="4" id="KW-0472">Membrane</keyword>
<dbReference type="Pfam" id="PF08033">
    <property type="entry name" value="Sec23_BS"/>
    <property type="match status" value="1"/>
</dbReference>
<keyword evidence="4" id="KW-0812">Transmembrane</keyword>
<keyword evidence="4" id="KW-1133">Transmembrane helix</keyword>
<dbReference type="SUPFAM" id="SSF53300">
    <property type="entry name" value="vWA-like"/>
    <property type="match status" value="1"/>
</dbReference>
<dbReference type="Proteomes" id="UP000095283">
    <property type="component" value="Unplaced"/>
</dbReference>
<dbReference type="Gene3D" id="3.40.50.410">
    <property type="entry name" value="von Willebrand factor, type A domain"/>
    <property type="match status" value="1"/>
</dbReference>
<evidence type="ECO:0000259" key="7">
    <source>
        <dbReference type="Pfam" id="PF08033"/>
    </source>
</evidence>
<dbReference type="GO" id="GO:0000149">
    <property type="term" value="F:SNARE binding"/>
    <property type="evidence" value="ECO:0007669"/>
    <property type="project" value="TreeGrafter"/>
</dbReference>
<evidence type="ECO:0000256" key="3">
    <source>
        <dbReference type="ARBA" id="ARBA00023329"/>
    </source>
</evidence>
<dbReference type="GO" id="GO:0005789">
    <property type="term" value="C:endoplasmic reticulum membrane"/>
    <property type="evidence" value="ECO:0007669"/>
    <property type="project" value="UniProtKB-SubCell"/>
</dbReference>
<dbReference type="GO" id="GO:0070971">
    <property type="term" value="C:endoplasmic reticulum exit site"/>
    <property type="evidence" value="ECO:0007669"/>
    <property type="project" value="TreeGrafter"/>
</dbReference>
<dbReference type="InterPro" id="IPR036180">
    <property type="entry name" value="Gelsolin-like_dom_sf"/>
</dbReference>
<name>A0A1I7XEE0_HETBA</name>
<evidence type="ECO:0000313" key="9">
    <source>
        <dbReference type="WBParaSite" id="Hba_15707"/>
    </source>
</evidence>
<reference evidence="9" key="1">
    <citation type="submission" date="2016-11" db="UniProtKB">
        <authorList>
            <consortium name="WormBaseParasite"/>
        </authorList>
    </citation>
    <scope>IDENTIFICATION</scope>
</reference>
<dbReference type="PANTHER" id="PTHR13803">
    <property type="entry name" value="SEC24-RELATED PROTEIN"/>
    <property type="match status" value="1"/>
</dbReference>
<feature type="domain" description="Sec23/Sec24 helical" evidence="6">
    <location>
        <begin position="405"/>
        <end position="518"/>
    </location>
</feature>
<dbReference type="InterPro" id="IPR006900">
    <property type="entry name" value="Sec23/24_helical_dom"/>
</dbReference>
<evidence type="ECO:0000256" key="2">
    <source>
        <dbReference type="ARBA" id="ARBA00004397"/>
    </source>
</evidence>
<dbReference type="GO" id="GO:0090110">
    <property type="term" value="P:COPII-coated vesicle cargo loading"/>
    <property type="evidence" value="ECO:0007669"/>
    <property type="project" value="TreeGrafter"/>
</dbReference>
<feature type="domain" description="Sec23/Sec24 trunk" evidence="5">
    <location>
        <begin position="51"/>
        <end position="306"/>
    </location>
</feature>
<dbReference type="InterPro" id="IPR036465">
    <property type="entry name" value="vWFA_dom_sf"/>
</dbReference>
<dbReference type="Gene3D" id="1.20.120.730">
    <property type="entry name" value="Sec23/Sec24 helical domain"/>
    <property type="match status" value="1"/>
</dbReference>
<proteinExistence type="predicted"/>
<feature type="domain" description="Sec23/Sec24 beta-sandwich" evidence="7">
    <location>
        <begin position="312"/>
        <end position="394"/>
    </location>
</feature>
<dbReference type="Pfam" id="PF04811">
    <property type="entry name" value="Sec23_trunk"/>
    <property type="match status" value="1"/>
</dbReference>
<dbReference type="GO" id="GO:0006886">
    <property type="term" value="P:intracellular protein transport"/>
    <property type="evidence" value="ECO:0007669"/>
    <property type="project" value="InterPro"/>
</dbReference>
<dbReference type="GO" id="GO:0030127">
    <property type="term" value="C:COPII vesicle coat"/>
    <property type="evidence" value="ECO:0007669"/>
    <property type="project" value="InterPro"/>
</dbReference>
<dbReference type="SUPFAM" id="SSF82754">
    <property type="entry name" value="C-terminal, gelsolin-like domain of Sec23/24"/>
    <property type="match status" value="1"/>
</dbReference>
<dbReference type="InterPro" id="IPR012990">
    <property type="entry name" value="Beta-sandwich_Sec23_24"/>
</dbReference>
<dbReference type="WBParaSite" id="Hba_15707">
    <property type="protein sequence ID" value="Hba_15707"/>
    <property type="gene ID" value="Hba_15707"/>
</dbReference>